<evidence type="ECO:0000256" key="8">
    <source>
        <dbReference type="ARBA" id="ARBA00048617"/>
    </source>
</evidence>
<dbReference type="SUPFAM" id="SSF69618">
    <property type="entry name" value="HemD-like"/>
    <property type="match status" value="1"/>
</dbReference>
<evidence type="ECO:0000256" key="1">
    <source>
        <dbReference type="ARBA" id="ARBA00004772"/>
    </source>
</evidence>
<reference evidence="11 13" key="2">
    <citation type="submission" date="2016-02" db="EMBL/GenBank/DDBJ databases">
        <title>Complete Genome Sequence of Propionibacterium acidipropionici ATCC 55737.</title>
        <authorList>
            <person name="Luna Flores C.H."/>
            <person name="Nielsen L.K."/>
            <person name="Marcellin E."/>
        </authorList>
    </citation>
    <scope>NUCLEOTIDE SEQUENCE [LARGE SCALE GENOMIC DNA]</scope>
    <source>
        <strain evidence="11 13">ATCC 55737</strain>
    </source>
</reference>
<evidence type="ECO:0000313" key="11">
    <source>
        <dbReference type="EMBL" id="AMS05271.1"/>
    </source>
</evidence>
<evidence type="ECO:0000313" key="14">
    <source>
        <dbReference type="Proteomes" id="UP000178666"/>
    </source>
</evidence>
<dbReference type="EMBL" id="CP014352">
    <property type="protein sequence ID" value="AMS05271.1"/>
    <property type="molecule type" value="Genomic_DNA"/>
</dbReference>
<gene>
    <name evidence="12" type="ORF">A8L58_08610</name>
    <name evidence="11" type="ORF">AXH35_07150</name>
</gene>
<dbReference type="GO" id="GO:0006782">
    <property type="term" value="P:protoporphyrinogen IX biosynthetic process"/>
    <property type="evidence" value="ECO:0007669"/>
    <property type="project" value="UniProtKB-UniRule"/>
</dbReference>
<protein>
    <recommendedName>
        <fullName evidence="7 9">Uroporphyrinogen-III synthase</fullName>
        <ecNumber evidence="3 9">4.2.1.75</ecNumber>
    </recommendedName>
</protein>
<dbReference type="Proteomes" id="UP000075221">
    <property type="component" value="Chromosome"/>
</dbReference>
<comment type="catalytic activity">
    <reaction evidence="8 9">
        <text>hydroxymethylbilane = uroporphyrinogen III + H2O</text>
        <dbReference type="Rhea" id="RHEA:18965"/>
        <dbReference type="ChEBI" id="CHEBI:15377"/>
        <dbReference type="ChEBI" id="CHEBI:57308"/>
        <dbReference type="ChEBI" id="CHEBI:57845"/>
        <dbReference type="EC" id="4.2.1.75"/>
    </reaction>
</comment>
<keyword evidence="4 9" id="KW-0456">Lyase</keyword>
<evidence type="ECO:0000313" key="13">
    <source>
        <dbReference type="Proteomes" id="UP000075221"/>
    </source>
</evidence>
<comment type="pathway">
    <text evidence="1 9">Porphyrin-containing compound metabolism; protoporphyrin-IX biosynthesis; coproporphyrinogen-III from 5-aminolevulinate: step 3/4.</text>
</comment>
<comment type="similarity">
    <text evidence="2 9">Belongs to the uroporphyrinogen-III synthase family.</text>
</comment>
<dbReference type="EC" id="4.2.1.75" evidence="3 9"/>
<dbReference type="Proteomes" id="UP000178666">
    <property type="component" value="Chromosome"/>
</dbReference>
<evidence type="ECO:0000256" key="2">
    <source>
        <dbReference type="ARBA" id="ARBA00008133"/>
    </source>
</evidence>
<dbReference type="GO" id="GO:0004852">
    <property type="term" value="F:uroporphyrinogen-III synthase activity"/>
    <property type="evidence" value="ECO:0007669"/>
    <property type="project" value="UniProtKB-UniRule"/>
</dbReference>
<proteinExistence type="inferred from homology"/>
<evidence type="ECO:0000256" key="7">
    <source>
        <dbReference type="ARBA" id="ARBA00040167"/>
    </source>
</evidence>
<dbReference type="InterPro" id="IPR036108">
    <property type="entry name" value="4pyrrol_syn_uPrphyn_synt_sf"/>
</dbReference>
<name>A0AAC8YEH7_9ACTN</name>
<dbReference type="GO" id="GO:0006780">
    <property type="term" value="P:uroporphyrinogen III biosynthetic process"/>
    <property type="evidence" value="ECO:0007669"/>
    <property type="project" value="UniProtKB-UniRule"/>
</dbReference>
<dbReference type="InterPro" id="IPR003754">
    <property type="entry name" value="4pyrrol_synth_uPrphyn_synth"/>
</dbReference>
<dbReference type="PANTHER" id="PTHR38042:SF1">
    <property type="entry name" value="UROPORPHYRINOGEN-III SYNTHASE, CHLOROPLASTIC"/>
    <property type="match status" value="1"/>
</dbReference>
<evidence type="ECO:0000256" key="6">
    <source>
        <dbReference type="ARBA" id="ARBA00037589"/>
    </source>
</evidence>
<dbReference type="EMBL" id="CP015970">
    <property type="protein sequence ID" value="AOZ46750.1"/>
    <property type="molecule type" value="Genomic_DNA"/>
</dbReference>
<accession>A0AAC8YEH7</accession>
<keyword evidence="5 9" id="KW-0627">Porphyrin biosynthesis</keyword>
<reference evidence="12 14" key="1">
    <citation type="journal article" date="2016" name="Plant Dis.">
        <title>Improved production of propionic acid using genome shuffling.</title>
        <authorList>
            <person name="Luna-Flores C.H."/>
            <person name="Palfreyman R.W."/>
            <person name="Kromer J.O."/>
            <person name="Nielsen L.K."/>
            <person name="Marcellin E."/>
        </authorList>
    </citation>
    <scope>NUCLEOTIDE SEQUENCE [LARGE SCALE GENOMIC DNA]</scope>
    <source>
        <strain evidence="12 14">F3E8</strain>
    </source>
</reference>
<evidence type="ECO:0000256" key="9">
    <source>
        <dbReference type="RuleBase" id="RU366031"/>
    </source>
</evidence>
<evidence type="ECO:0000256" key="5">
    <source>
        <dbReference type="ARBA" id="ARBA00023244"/>
    </source>
</evidence>
<dbReference type="Gene3D" id="3.40.50.10090">
    <property type="match status" value="2"/>
</dbReference>
<sequence>MTAGPSGIIRPPVLVPRQCAHDRIGAALKHAGFGVIHQPVTRTVEIDGGLGTVGSHLSALGTHPSTVGSHPSTVGALGTVGFRSSTAQPDWLVVTSHTAVRILQEAGLLDGLALKVAAVGRATARALKDAGVDVDLVPQQQSGAGLVDAWTDPGARVLLPVSALAAPTVGDGLREQGCDVTRVDLYTTEPLDELPEVIAQAWPAFGAVVVTSSSVARALDSLVSAAGLSWTARQRPVAMGRPTADTLSELGHPAAAVAAAPTPEAILTAVESVIS</sequence>
<dbReference type="InterPro" id="IPR039793">
    <property type="entry name" value="UROS/Hem4"/>
</dbReference>
<feature type="domain" description="Tetrapyrrole biosynthesis uroporphyrinogen III synthase" evidence="10">
    <location>
        <begin position="88"/>
        <end position="267"/>
    </location>
</feature>
<keyword evidence="14" id="KW-1185">Reference proteome</keyword>
<dbReference type="CDD" id="cd06578">
    <property type="entry name" value="HemD"/>
    <property type="match status" value="1"/>
</dbReference>
<evidence type="ECO:0000313" key="12">
    <source>
        <dbReference type="EMBL" id="AOZ46750.1"/>
    </source>
</evidence>
<organism evidence="11 13">
    <name type="scientific">Acidipropionibacterium acidipropionici</name>
    <dbReference type="NCBI Taxonomy" id="1748"/>
    <lineage>
        <taxon>Bacteria</taxon>
        <taxon>Bacillati</taxon>
        <taxon>Actinomycetota</taxon>
        <taxon>Actinomycetes</taxon>
        <taxon>Propionibacteriales</taxon>
        <taxon>Propionibacteriaceae</taxon>
        <taxon>Acidipropionibacterium</taxon>
    </lineage>
</organism>
<dbReference type="AlphaFoldDB" id="A0AAC8YEH7"/>
<dbReference type="PANTHER" id="PTHR38042">
    <property type="entry name" value="UROPORPHYRINOGEN-III SYNTHASE, CHLOROPLASTIC"/>
    <property type="match status" value="1"/>
</dbReference>
<evidence type="ECO:0000256" key="3">
    <source>
        <dbReference type="ARBA" id="ARBA00013109"/>
    </source>
</evidence>
<evidence type="ECO:0000259" key="10">
    <source>
        <dbReference type="Pfam" id="PF02602"/>
    </source>
</evidence>
<evidence type="ECO:0000256" key="4">
    <source>
        <dbReference type="ARBA" id="ARBA00023239"/>
    </source>
</evidence>
<comment type="function">
    <text evidence="6 9">Catalyzes cyclization of the linear tetrapyrrole, hydroxymethylbilane, to the macrocyclic uroporphyrinogen III.</text>
</comment>
<dbReference type="Pfam" id="PF02602">
    <property type="entry name" value="HEM4"/>
    <property type="match status" value="1"/>
</dbReference>